<organism evidence="22 23">
    <name type="scientific">Candidozyma haemuli</name>
    <dbReference type="NCBI Taxonomy" id="45357"/>
    <lineage>
        <taxon>Eukaryota</taxon>
        <taxon>Fungi</taxon>
        <taxon>Dikarya</taxon>
        <taxon>Ascomycota</taxon>
        <taxon>Saccharomycotina</taxon>
        <taxon>Pichiomycetes</taxon>
        <taxon>Metschnikowiaceae</taxon>
        <taxon>Candidozyma</taxon>
    </lineage>
</organism>
<feature type="region of interest" description="Disordered" evidence="20">
    <location>
        <begin position="50"/>
        <end position="89"/>
    </location>
</feature>
<evidence type="ECO:0000256" key="2">
    <source>
        <dbReference type="ARBA" id="ARBA00004496"/>
    </source>
</evidence>
<evidence type="ECO:0000256" key="3">
    <source>
        <dbReference type="ARBA" id="ARBA00006886"/>
    </source>
</evidence>
<dbReference type="SMART" id="SM00568">
    <property type="entry name" value="GRAM"/>
    <property type="match status" value="2"/>
</dbReference>
<feature type="compositionally biased region" description="Low complexity" evidence="20">
    <location>
        <begin position="190"/>
        <end position="228"/>
    </location>
</feature>
<dbReference type="PANTHER" id="PTHR48050">
    <property type="entry name" value="STEROL 3-BETA-GLUCOSYLTRANSFERASE"/>
    <property type="match status" value="1"/>
</dbReference>
<sequence>MPKDSSARRERKMLAKLGIEEKHEYLQNSLPFYRKISGAVIPPLQSSLCYIHGGSHENSPGQSDESANPEDYIDAEDGRTDPKKAIDQEDDDTFDVARPLGEDHASNSFLNTLTMANVYAGVGSLKNLKNLLGDISNPSWLDHKGGRLIGYSMFSSSESEDESEDEEEDEVDERDSKYMLQDEKLKSTKSHSSAKSVSSRKSQSPSKDIPTKTSSIAASSTTKASSTTEPTKLETEAPNISDNEDLDMVSGAQPSSNPLVLDHVLSLGSPPTRTDGGFEPTVEPEIPVDNTLGTELLDSSIEIPSETHWKPWHSSVMERLDITPLKEVVLIKFKEKTTTETETEKAARQRLTWLLGLRMKEAFQLDNSDVFHANFDTWLIKDVLLQGQVFLTRDNFCFYSLLPGTTEHNPHQQENPDLALYEGTLGMKAGDSLLSNTHRFWAVLRPETLSLYTSPTDMYFPEKVVDLRNALYCELSKEPVNPTSPPPGSAEGVSSPRLRVPSSRDSFYLSSASMSPSQPDSETSSINEADLEEASEEMSTGVWFKVVCTNKTYRFQTGSLFSARHWYNSITKAIFQLHNCNSRREVLHKIPFDQIMEYQKNFVLADSLPSNGDDNDDNETPVSFSIKYLSPHDHQSSKLKSKVTGSKPSPYETIHFVLFHMGKDFVDLFSRLYEERQAQRQHLHATLNQRMKRRAKKVFQDETSDEEICSVMTTIQPEFASGASLVDKVARVNEHIIQSKFNEQSHSSFASDEELSSTDGNERIRSMARLLGINKQVFSKSENDSSSSSLKVPTSINSAWENANKNGAMMSPLQEDGVILQFPKPFSISTLKNLNMNMITTKRRFADVEKRLIAMNETHKRSYSHSVGDLSFTDSYKDFEESISDVTTEDASSGRGTKEEKQKKSKFKAFKKKLKTVSSMGGVWSANPDHYIKLEDNEKFYVKSADEREVSEKRFKKHFSLNSESKLVATYYCHLKRSIPVYGKLYLGNDKLCFRSLIPGISTKMILPLKDVETCSSESGSNFKYSGLVITISGMESLVLEFGSVKSRDDCLHMVLNQLEILHADESWAPKAHEWGHAGQYRDPSQKEPLDKATGAQSRDTDIALAKAKVRIARLRHLEDRISTASGIEFPLIFEDSLFYYTEVKPAKSYNITLLTIGSRGDVQPYIALGKGLLKEGHTVTIATHSEFKEWIEKHNLKFKEIAGNPAELMSLMVTHGSMSVGFIKEASSKFRNWITDLLDTSWEACQGADLLIESPSAMGGLHIAEALGIAYMRAFTMPWTRTRAYPHAFIVPDSKRGGSYNLLTHVMFENVFWKGISSQVNKWRVEKLGLAKTSLAKMQQYKVPFLYNISPSMFPPSVDFPEWVKVTGYWFLDEGDSSYEPPQELVDFIEGANKNKQKIVYIGFGSIVVNDAKSLTKAVIEAVENSGVRCILNKGWSDRLSKDKGEIEVELPPSIYDCGPVPHDWLFPKVDAAVHHGGSGTTGATLRSGTPTIIKPFFGDQFFYASRVEDLGVGLALKNLNSKSLTKALKSITRESKYLEKAKAVAHSMEHETGVLSAIDAIYSELAYSKSLMLTVRYNTEERRDDRSGAQTPNIAEEEDYLSVNDEDTTDEDDDDSDISDESDDEFTEDDTVKDRLETVGTNLMDKADKTKNFIFNVTEEQRRTNAYAAMVPGQTIVEIPQYELECGETLHNFPVAYKTWGRLNKERDNVLLINHALTGSSDVQDWWGPLLGTNLTFDPSRFFIICVNFLGSPYGSCSPVTIEKSTGKPYGPLFPLITVKDDLGIQKLILDSLGVEKIACVIGGSMGGMAAMEYSSTYNNTGYVKTVIALATAARASAWCISWNETQRQCIFSDPFYDDGYYYENPNGSRPDGGLSAARMAALLTYRSRNSFETRFGRKLPSQQAREPQKDDIRLPKNKEEENWLIHNEGSRRSRSSSSASLASDKLQTYFTAQSYLRYQGDKFVKRFDANCYISISRKLDTHDITRGKVESDESESDPLPQYLESLSSPHLIIGIQSDGLFTYGEQQLLGAHIPKNTLKRLDSPEGHDAFLLDFEIIDKYCREFLHEQLPEYFDDASGKVDVFHDWADHVVSVENGGDSTCILPEAINSNCMLSFHEATASDYTLTGNKPIDKLSVITSSDSFDIHSLLSNCFYYSASDFNGLDGLLEEVKDAQYWIELTKGESVLSIDSSDSNIIKLVLNEHDLFQNNYITRYLKFKQQRPNKPSKDTSTFYSAFANYSKSANETPKYDKDLRILIESIFPNASLRVSSNKAIPSLGQFRQIHNLASGPIDPQADLSPLTTKNVEEPHDYYEYFSLLHMNKAPSSEVNDYVRVTSMYEVPINDSDGPFNGSLTLTFANQLDPRTISSILTESSVVSVLYDRDGKNTLISKLASKIYVWESKT</sequence>
<feature type="compositionally biased region" description="Polar residues" evidence="20">
    <location>
        <begin position="56"/>
        <end position="66"/>
    </location>
</feature>
<dbReference type="InterPro" id="IPR050426">
    <property type="entry name" value="Glycosyltransferase_28"/>
</dbReference>
<evidence type="ECO:0000256" key="12">
    <source>
        <dbReference type="ARBA" id="ARBA00023011"/>
    </source>
</evidence>
<dbReference type="Gene3D" id="3.40.50.1820">
    <property type="entry name" value="alpha/beta hydrolase"/>
    <property type="match status" value="1"/>
</dbReference>
<evidence type="ECO:0000256" key="1">
    <source>
        <dbReference type="ARBA" id="ARBA00004170"/>
    </source>
</evidence>
<keyword evidence="10 22" id="KW-0808">Transferase</keyword>
<keyword evidence="23" id="KW-1185">Reference proteome</keyword>
<dbReference type="EC" id="2.4.1.173" evidence="5"/>
<comment type="catalytic activity">
    <reaction evidence="18">
        <text>ergosterol + UDP-alpha-D-glucose = ergosteryl 3-beta-D-glucoside + UDP + H(+)</text>
        <dbReference type="Rhea" id="RHEA:61836"/>
        <dbReference type="ChEBI" id="CHEBI:15378"/>
        <dbReference type="ChEBI" id="CHEBI:16933"/>
        <dbReference type="ChEBI" id="CHEBI:52973"/>
        <dbReference type="ChEBI" id="CHEBI:58223"/>
        <dbReference type="ChEBI" id="CHEBI:58885"/>
    </reaction>
    <physiologicalReaction direction="left-to-right" evidence="18">
        <dbReference type="Rhea" id="RHEA:61837"/>
    </physiologicalReaction>
</comment>
<evidence type="ECO:0000256" key="4">
    <source>
        <dbReference type="ARBA" id="ARBA00006962"/>
    </source>
</evidence>
<dbReference type="Gene3D" id="3.40.50.2000">
    <property type="entry name" value="Glycogen Phosphorylase B"/>
    <property type="match status" value="2"/>
</dbReference>
<evidence type="ECO:0000256" key="10">
    <source>
        <dbReference type="ARBA" id="ARBA00022679"/>
    </source>
</evidence>
<dbReference type="FunFam" id="3.40.50.2000:FF:000029">
    <property type="entry name" value="Sterol 3-beta-glucosyltransferase"/>
    <property type="match status" value="1"/>
</dbReference>
<dbReference type="CDD" id="cd03784">
    <property type="entry name" value="GT1_Gtf-like"/>
    <property type="match status" value="1"/>
</dbReference>
<name>A0A2V1ARY4_9ASCO</name>
<dbReference type="InterPro" id="IPR048065">
    <property type="entry name" value="ATG26_PH_GRAM2"/>
</dbReference>
<dbReference type="InterPro" id="IPR004276">
    <property type="entry name" value="GlycoTrans_28_N"/>
</dbReference>
<dbReference type="InterPro" id="IPR011993">
    <property type="entry name" value="PH-like_dom_sf"/>
</dbReference>
<dbReference type="GeneID" id="37007403"/>
<dbReference type="EMBL" id="PKFO01000003">
    <property type="protein sequence ID" value="PVH20286.1"/>
    <property type="molecule type" value="Genomic_DNA"/>
</dbReference>
<evidence type="ECO:0000256" key="8">
    <source>
        <dbReference type="ARBA" id="ARBA00022516"/>
    </source>
</evidence>
<dbReference type="SMART" id="SM00233">
    <property type="entry name" value="PH"/>
    <property type="match status" value="1"/>
</dbReference>
<dbReference type="GO" id="GO:0016126">
    <property type="term" value="P:sterol biosynthetic process"/>
    <property type="evidence" value="ECO:0007669"/>
    <property type="project" value="UniProtKB-KW"/>
</dbReference>
<evidence type="ECO:0000313" key="22">
    <source>
        <dbReference type="EMBL" id="PVH20286.1"/>
    </source>
</evidence>
<feature type="compositionally biased region" description="Basic and acidic residues" evidence="20">
    <location>
        <begin position="1909"/>
        <end position="1934"/>
    </location>
</feature>
<feature type="compositionally biased region" description="Basic and acidic residues" evidence="20">
    <location>
        <begin position="76"/>
        <end position="87"/>
    </location>
</feature>
<dbReference type="Pfam" id="PF06722">
    <property type="entry name" value="EryCIII-like_C"/>
    <property type="match status" value="1"/>
</dbReference>
<keyword evidence="16" id="KW-0753">Steroid metabolism</keyword>
<keyword evidence="12" id="KW-0756">Sterol biosynthesis</keyword>
<evidence type="ECO:0000313" key="23">
    <source>
        <dbReference type="Proteomes" id="UP000244309"/>
    </source>
</evidence>
<feature type="region of interest" description="Disordered" evidence="20">
    <location>
        <begin position="1897"/>
        <end position="1942"/>
    </location>
</feature>
<evidence type="ECO:0000256" key="9">
    <source>
        <dbReference type="ARBA" id="ARBA00022676"/>
    </source>
</evidence>
<dbReference type="PROSITE" id="PS50003">
    <property type="entry name" value="PH_DOMAIN"/>
    <property type="match status" value="1"/>
</dbReference>
<comment type="catalytic activity">
    <reaction evidence="19">
        <text>a sterol + UDP-alpha-D-glucose = a sterol 3-beta-D-glucoside + UDP + H(+)</text>
        <dbReference type="Rhea" id="RHEA:22724"/>
        <dbReference type="ChEBI" id="CHEBI:15378"/>
        <dbReference type="ChEBI" id="CHEBI:15889"/>
        <dbReference type="ChEBI" id="CHEBI:37424"/>
        <dbReference type="ChEBI" id="CHEBI:58223"/>
        <dbReference type="ChEBI" id="CHEBI:58885"/>
        <dbReference type="EC" id="2.4.1.173"/>
    </reaction>
    <physiologicalReaction direction="left-to-right" evidence="19">
        <dbReference type="Rhea" id="RHEA:22725"/>
    </physiologicalReaction>
</comment>
<dbReference type="SUPFAM" id="SSF50729">
    <property type="entry name" value="PH domain-like"/>
    <property type="match status" value="1"/>
</dbReference>
<dbReference type="RefSeq" id="XP_025341226.1">
    <property type="nucleotide sequence ID" value="XM_025485761.1"/>
</dbReference>
<feature type="compositionally biased region" description="Acidic residues" evidence="20">
    <location>
        <begin position="1597"/>
        <end position="1631"/>
    </location>
</feature>
<proteinExistence type="inferred from homology"/>
<feature type="compositionally biased region" description="Acidic residues" evidence="20">
    <location>
        <begin position="158"/>
        <end position="173"/>
    </location>
</feature>
<evidence type="ECO:0000256" key="16">
    <source>
        <dbReference type="ARBA" id="ARBA00023221"/>
    </source>
</evidence>
<dbReference type="GO" id="GO:0005975">
    <property type="term" value="P:carbohydrate metabolic process"/>
    <property type="evidence" value="ECO:0007669"/>
    <property type="project" value="InterPro"/>
</dbReference>
<evidence type="ECO:0000256" key="19">
    <source>
        <dbReference type="ARBA" id="ARBA00049453"/>
    </source>
</evidence>
<dbReference type="Proteomes" id="UP000244309">
    <property type="component" value="Unassembled WGS sequence"/>
</dbReference>
<dbReference type="Pfam" id="PF02893">
    <property type="entry name" value="GRAM"/>
    <property type="match status" value="1"/>
</dbReference>
<dbReference type="InterPro" id="IPR001849">
    <property type="entry name" value="PH_domain"/>
</dbReference>
<dbReference type="InterPro" id="IPR029058">
    <property type="entry name" value="AB_hydrolase_fold"/>
</dbReference>
<feature type="region of interest" description="Disordered" evidence="20">
    <location>
        <begin position="1077"/>
        <end position="1098"/>
    </location>
</feature>
<feature type="region of interest" description="Disordered" evidence="20">
    <location>
        <begin position="477"/>
        <end position="532"/>
    </location>
</feature>
<dbReference type="InterPro" id="IPR004182">
    <property type="entry name" value="GRAM"/>
</dbReference>
<dbReference type="PANTHER" id="PTHR48050:SF25">
    <property type="entry name" value="STEROL 3-BETA-GLUCOSYLTRANSFERASE"/>
    <property type="match status" value="1"/>
</dbReference>
<dbReference type="NCBIfam" id="TIGR01392">
    <property type="entry name" value="homoserO_Ac_trn"/>
    <property type="match status" value="1"/>
</dbReference>
<keyword evidence="9" id="KW-0328">Glycosyltransferase</keyword>
<keyword evidence="15" id="KW-1207">Sterol metabolism</keyword>
<evidence type="ECO:0000256" key="5">
    <source>
        <dbReference type="ARBA" id="ARBA00012650"/>
    </source>
</evidence>
<evidence type="ECO:0000256" key="15">
    <source>
        <dbReference type="ARBA" id="ARBA00023166"/>
    </source>
</evidence>
<feature type="compositionally biased region" description="Basic and acidic residues" evidence="20">
    <location>
        <begin position="174"/>
        <end position="186"/>
    </location>
</feature>
<evidence type="ECO:0000256" key="6">
    <source>
        <dbReference type="ARBA" id="ARBA00017894"/>
    </source>
</evidence>
<dbReference type="InterPro" id="IPR010610">
    <property type="entry name" value="EryCIII-like_C"/>
</dbReference>
<dbReference type="Pfam" id="PF00561">
    <property type="entry name" value="Abhydrolase_1"/>
    <property type="match status" value="1"/>
</dbReference>
<dbReference type="STRING" id="45357.A0A2V1ARY4"/>
<dbReference type="CDD" id="cd13216">
    <property type="entry name" value="PH-GRAM2_AGT26"/>
    <property type="match status" value="1"/>
</dbReference>
<evidence type="ECO:0000256" key="20">
    <source>
        <dbReference type="SAM" id="MobiDB-lite"/>
    </source>
</evidence>
<keyword evidence="14" id="KW-0472">Membrane</keyword>
<evidence type="ECO:0000256" key="14">
    <source>
        <dbReference type="ARBA" id="ARBA00023136"/>
    </source>
</evidence>
<evidence type="ECO:0000256" key="7">
    <source>
        <dbReference type="ARBA" id="ARBA00022490"/>
    </source>
</evidence>
<dbReference type="FunFam" id="2.30.29.30:FF:000303">
    <property type="entry name" value="Sterol 3-beta-glucosyltransferase"/>
    <property type="match status" value="1"/>
</dbReference>
<dbReference type="GO" id="GO:0005737">
    <property type="term" value="C:cytoplasm"/>
    <property type="evidence" value="ECO:0007669"/>
    <property type="project" value="UniProtKB-SubCell"/>
</dbReference>
<evidence type="ECO:0000256" key="18">
    <source>
        <dbReference type="ARBA" id="ARBA00047886"/>
    </source>
</evidence>
<feature type="region of interest" description="Disordered" evidence="20">
    <location>
        <begin position="155"/>
        <end position="257"/>
    </location>
</feature>
<dbReference type="InterPro" id="IPR000073">
    <property type="entry name" value="AB_hydrolase_1"/>
</dbReference>
<dbReference type="FunFam" id="3.40.50.2000:FF:000009">
    <property type="entry name" value="Sterol 3-beta-glucosyltransferase UGT80A2"/>
    <property type="match status" value="1"/>
</dbReference>
<evidence type="ECO:0000259" key="21">
    <source>
        <dbReference type="PROSITE" id="PS50003"/>
    </source>
</evidence>
<keyword evidence="11" id="KW-0752">Steroid biosynthesis</keyword>
<protein>
    <recommendedName>
        <fullName evidence="6">Sterol 3-beta-glucosyltransferase</fullName>
        <ecNumber evidence="5">2.4.1.173</ecNumber>
    </recommendedName>
    <alternativeName>
        <fullName evidence="17">Autophagy-related protein 26</fullName>
    </alternativeName>
</protein>
<comment type="subcellular location">
    <subcellularLocation>
        <location evidence="2">Cytoplasm</location>
    </subcellularLocation>
    <subcellularLocation>
        <location evidence="1">Membrane</location>
        <topology evidence="1">Peripheral membrane protein</topology>
    </subcellularLocation>
</comment>
<evidence type="ECO:0000256" key="13">
    <source>
        <dbReference type="ARBA" id="ARBA00023098"/>
    </source>
</evidence>
<dbReference type="InterPro" id="IPR002213">
    <property type="entry name" value="UDP_glucos_trans"/>
</dbReference>
<keyword evidence="8" id="KW-0444">Lipid biosynthesis</keyword>
<feature type="domain" description="PH" evidence="21">
    <location>
        <begin position="418"/>
        <end position="575"/>
    </location>
</feature>
<dbReference type="SUPFAM" id="SSF53756">
    <property type="entry name" value="UDP-Glycosyltransferase/glycogen phosphorylase"/>
    <property type="match status" value="1"/>
</dbReference>
<evidence type="ECO:0000256" key="11">
    <source>
        <dbReference type="ARBA" id="ARBA00022955"/>
    </source>
</evidence>
<dbReference type="HAMAP" id="MF_00296">
    <property type="entry name" value="MetX_acyltransf"/>
    <property type="match status" value="1"/>
</dbReference>
<dbReference type="InterPro" id="IPR008220">
    <property type="entry name" value="HAT_MetX-like"/>
</dbReference>
<keyword evidence="7" id="KW-0963">Cytoplasm</keyword>
<dbReference type="GO" id="GO:0016906">
    <property type="term" value="F:sterol 3-beta-glucosyltransferase activity"/>
    <property type="evidence" value="ECO:0007669"/>
    <property type="project" value="UniProtKB-EC"/>
</dbReference>
<accession>A0A2V1ARY4</accession>
<gene>
    <name evidence="22" type="ORF">CXQ85_002072</name>
</gene>
<feature type="region of interest" description="Disordered" evidence="20">
    <location>
        <begin position="1582"/>
        <end position="1636"/>
    </location>
</feature>
<reference evidence="22 23" key="1">
    <citation type="submission" date="2017-12" db="EMBL/GenBank/DDBJ databases">
        <title>Genome Sequence of a Multidrug-Resistant Candida haemulonii Isolate from a Patient with Chronic Leg Ulcers in Israel.</title>
        <authorList>
            <person name="Chow N.A."/>
            <person name="Gade L."/>
            <person name="Batra D."/>
            <person name="Rowe L.A."/>
            <person name="Ben-Ami R."/>
            <person name="Loparev V.N."/>
            <person name="Litvintseva A.P."/>
        </authorList>
    </citation>
    <scope>NUCLEOTIDE SEQUENCE [LARGE SCALE GENOMIC DNA]</scope>
    <source>
        <strain evidence="22 23">B11899</strain>
    </source>
</reference>
<dbReference type="NCBIfam" id="NF001209">
    <property type="entry name" value="PRK00175.1"/>
    <property type="match status" value="1"/>
</dbReference>
<dbReference type="Gene3D" id="2.30.29.30">
    <property type="entry name" value="Pleckstrin-homology domain (PH domain)/Phosphotyrosine-binding domain (PTB)"/>
    <property type="match status" value="2"/>
</dbReference>
<dbReference type="VEuPathDB" id="FungiDB:CXQ85_002072"/>
<comment type="caution">
    <text evidence="22">The sequence shown here is derived from an EMBL/GenBank/DDBJ whole genome shotgun (WGS) entry which is preliminary data.</text>
</comment>
<dbReference type="Pfam" id="PF03033">
    <property type="entry name" value="Glyco_transf_28"/>
    <property type="match status" value="1"/>
</dbReference>
<dbReference type="GO" id="GO:0016747">
    <property type="term" value="F:acyltransferase activity, transferring groups other than amino-acyl groups"/>
    <property type="evidence" value="ECO:0007669"/>
    <property type="project" value="InterPro"/>
</dbReference>
<evidence type="ECO:0000256" key="17">
    <source>
        <dbReference type="ARBA" id="ARBA00029843"/>
    </source>
</evidence>
<dbReference type="SUPFAM" id="SSF53474">
    <property type="entry name" value="alpha/beta-Hydrolases"/>
    <property type="match status" value="1"/>
</dbReference>
<comment type="similarity">
    <text evidence="4">Belongs to the glycosyltransferase 28 family.</text>
</comment>
<feature type="compositionally biased region" description="Low complexity" evidence="20">
    <location>
        <begin position="493"/>
        <end position="521"/>
    </location>
</feature>
<dbReference type="OrthoDB" id="10261837at2759"/>
<comment type="similarity">
    <text evidence="3">Belongs to the AB hydrolase superfamily. MetX family.</text>
</comment>
<dbReference type="GO" id="GO:0016020">
    <property type="term" value="C:membrane"/>
    <property type="evidence" value="ECO:0007669"/>
    <property type="project" value="UniProtKB-SubCell"/>
</dbReference>
<keyword evidence="13" id="KW-0443">Lipid metabolism</keyword>